<feature type="compositionally biased region" description="Polar residues" evidence="11">
    <location>
        <begin position="344"/>
        <end position="355"/>
    </location>
</feature>
<dbReference type="Pfam" id="PF11261">
    <property type="entry name" value="IRF-2BP1_2"/>
    <property type="match status" value="1"/>
</dbReference>
<evidence type="ECO:0000256" key="5">
    <source>
        <dbReference type="ARBA" id="ARBA00022771"/>
    </source>
</evidence>
<feature type="region of interest" description="Disordered" evidence="11">
    <location>
        <begin position="240"/>
        <end position="274"/>
    </location>
</feature>
<dbReference type="Pfam" id="PF25454">
    <property type="entry name" value="zf-C3HC4_IRF-2BP1_2"/>
    <property type="match status" value="1"/>
</dbReference>
<accession>A0A8C5HPK1</accession>
<reference evidence="15" key="1">
    <citation type="submission" date="2020-06" db="EMBL/GenBank/DDBJ databases">
        <authorList>
            <consortium name="Wellcome Sanger Institute Data Sharing"/>
        </authorList>
    </citation>
    <scope>NUCLEOTIDE SEQUENCE [LARGE SCALE GENOMIC DNA]</scope>
</reference>
<dbReference type="Gene3D" id="1.10.10.1580">
    <property type="entry name" value="Interferon regulatory factor 2-binding protein"/>
    <property type="match status" value="1"/>
</dbReference>
<evidence type="ECO:0000256" key="7">
    <source>
        <dbReference type="ARBA" id="ARBA00023015"/>
    </source>
</evidence>
<feature type="compositionally biased region" description="Polar residues" evidence="11">
    <location>
        <begin position="294"/>
        <end position="309"/>
    </location>
</feature>
<keyword evidence="6" id="KW-0862">Zinc</keyword>
<keyword evidence="16" id="KW-1185">Reference proteome</keyword>
<comment type="function">
    <text evidence="10">Acts as a transcriptional repressor.</text>
</comment>
<dbReference type="Proteomes" id="UP000694680">
    <property type="component" value="Chromosome 1"/>
</dbReference>
<reference evidence="15" key="3">
    <citation type="submission" date="2025-09" db="UniProtKB">
        <authorList>
            <consortium name="Ensembl"/>
        </authorList>
    </citation>
    <scope>IDENTIFICATION</scope>
</reference>
<feature type="domain" description="IRF-2BP1/2-like middle" evidence="14">
    <location>
        <begin position="180"/>
        <end position="236"/>
    </location>
</feature>
<feature type="compositionally biased region" description="Basic and acidic residues" evidence="11">
    <location>
        <begin position="176"/>
        <end position="188"/>
    </location>
</feature>
<name>A0A8C5HPK1_GOUWI</name>
<dbReference type="Ensembl" id="ENSGWIT00000050722.1">
    <property type="protein sequence ID" value="ENSGWIP00000046871.1"/>
    <property type="gene ID" value="ENSGWIG00000023119.1"/>
</dbReference>
<gene>
    <name evidence="15" type="primary">LOC114465094</name>
</gene>
<reference evidence="15" key="2">
    <citation type="submission" date="2025-08" db="UniProtKB">
        <authorList>
            <consortium name="Ensembl"/>
        </authorList>
    </citation>
    <scope>IDENTIFICATION</scope>
</reference>
<dbReference type="GeneID" id="114465094"/>
<dbReference type="FunFam" id="1.10.10.1580:FF:000001">
    <property type="entry name" value="interferon regulatory factor 2-binding protein 2"/>
    <property type="match status" value="1"/>
</dbReference>
<evidence type="ECO:0000256" key="9">
    <source>
        <dbReference type="ARBA" id="ARBA00023242"/>
    </source>
</evidence>
<dbReference type="Pfam" id="PF25457">
    <property type="entry name" value="IRF-2BP1_2_M"/>
    <property type="match status" value="1"/>
</dbReference>
<dbReference type="GO" id="GO:0006357">
    <property type="term" value="P:regulation of transcription by RNA polymerase II"/>
    <property type="evidence" value="ECO:0007669"/>
    <property type="project" value="TreeGrafter"/>
</dbReference>
<comment type="subcellular location">
    <subcellularLocation>
        <location evidence="1">Nucleus</location>
    </subcellularLocation>
</comment>
<keyword evidence="8" id="KW-0804">Transcription</keyword>
<dbReference type="GO" id="GO:0003714">
    <property type="term" value="F:transcription corepressor activity"/>
    <property type="evidence" value="ECO:0007669"/>
    <property type="project" value="TreeGrafter"/>
</dbReference>
<evidence type="ECO:0000256" key="2">
    <source>
        <dbReference type="ARBA" id="ARBA00010802"/>
    </source>
</evidence>
<feature type="domain" description="Interferon regulatory factor 2-binding protein 1/2-like zinc finger" evidence="12">
    <location>
        <begin position="6"/>
        <end position="57"/>
    </location>
</feature>
<feature type="compositionally biased region" description="Polar residues" evidence="11">
    <location>
        <begin position="131"/>
        <end position="140"/>
    </location>
</feature>
<feature type="region of interest" description="Disordered" evidence="11">
    <location>
        <begin position="290"/>
        <end position="319"/>
    </location>
</feature>
<sequence length="486" mass="52879">MSSSARRQTCYLCDLPRMPWAIIWDFTESVCRGCVNYEGTDRIEFVIETARQLKRAHGFHGCRSSGMAKQDAGREINHSAGDPGCRVPQPLERYPLSERPVSLGSEYQAVGQADGLPMPNGFPKLDDPPELNQQSPNTRRSCTVPQNLVALVNGAIPGINPLNGCPATLSLMDHGKGPEDFKDKRTDNQSDIPDSQTKEWIGKAKMVRDLVSRHTFDSRFRKEHNVMQRMMAYEASALYSKTDKGKHQRQGKRKASPDPDGEGSAPKINGNEGQLWLPSHSEVLKMSSGALPSFATTPPSTLSPHSCTTPPEAVPAQNGQSSMATLILAADNAGSTGSLKDGNQVHSTTAGTRLNSSSPRPPSPTSQKRLLQREDPHPGSIDPDAPLPHNIPNSSVPPSNVPLCCTLCREQLEDTHFVQCPSVPYHKFCFPCSRESIKQQGATGEVYCPSGERCSLVGSNVPWAFMQGEIATILAGDIKVKKECDS</sequence>
<keyword evidence="4" id="KW-0479">Metal-binding</keyword>
<feature type="region of interest" description="Disordered" evidence="11">
    <location>
        <begin position="115"/>
        <end position="140"/>
    </location>
</feature>
<protein>
    <submittedName>
        <fullName evidence="15">Interferon regulatory factor 2-binding protein 2-B-like</fullName>
    </submittedName>
</protein>
<evidence type="ECO:0000313" key="15">
    <source>
        <dbReference type="Ensembl" id="ENSGWIP00000046871.1"/>
    </source>
</evidence>
<evidence type="ECO:0000256" key="3">
    <source>
        <dbReference type="ARBA" id="ARBA00022491"/>
    </source>
</evidence>
<feature type="region of interest" description="Disordered" evidence="11">
    <location>
        <begin position="334"/>
        <end position="393"/>
    </location>
</feature>
<evidence type="ECO:0000259" key="12">
    <source>
        <dbReference type="Pfam" id="PF11261"/>
    </source>
</evidence>
<dbReference type="PANTHER" id="PTHR10816:SF18">
    <property type="entry name" value="INTERFERON REGULATORY FACTOR 2-BINDING PROTEIN 2"/>
    <property type="match status" value="1"/>
</dbReference>
<proteinExistence type="inferred from homology"/>
<evidence type="ECO:0000256" key="8">
    <source>
        <dbReference type="ARBA" id="ARBA00023163"/>
    </source>
</evidence>
<keyword evidence="7" id="KW-0805">Transcription regulation</keyword>
<evidence type="ECO:0000256" key="4">
    <source>
        <dbReference type="ARBA" id="ARBA00022723"/>
    </source>
</evidence>
<keyword evidence="9" id="KW-0539">Nucleus</keyword>
<evidence type="ECO:0000259" key="13">
    <source>
        <dbReference type="Pfam" id="PF25454"/>
    </source>
</evidence>
<dbReference type="InterPro" id="IPR044882">
    <property type="entry name" value="I2BP1/2_C3HC4-RING_sf"/>
</dbReference>
<organism evidence="15 16">
    <name type="scientific">Gouania willdenowi</name>
    <name type="common">Blunt-snouted clingfish</name>
    <name type="synonym">Lepadogaster willdenowi</name>
    <dbReference type="NCBI Taxonomy" id="441366"/>
    <lineage>
        <taxon>Eukaryota</taxon>
        <taxon>Metazoa</taxon>
        <taxon>Chordata</taxon>
        <taxon>Craniata</taxon>
        <taxon>Vertebrata</taxon>
        <taxon>Euteleostomi</taxon>
        <taxon>Actinopterygii</taxon>
        <taxon>Neopterygii</taxon>
        <taxon>Teleostei</taxon>
        <taxon>Neoteleostei</taxon>
        <taxon>Acanthomorphata</taxon>
        <taxon>Ovalentaria</taxon>
        <taxon>Blenniimorphae</taxon>
        <taxon>Blenniiformes</taxon>
        <taxon>Gobiesocoidei</taxon>
        <taxon>Gobiesocidae</taxon>
        <taxon>Gobiesocinae</taxon>
        <taxon>Gouania</taxon>
    </lineage>
</organism>
<dbReference type="PANTHER" id="PTHR10816">
    <property type="entry name" value="MYELIN TRANSCRIPTION FACTOR 1-RELATED"/>
    <property type="match status" value="1"/>
</dbReference>
<dbReference type="InterPro" id="IPR022750">
    <property type="entry name" value="IRF-2BP1_2-like_Znf"/>
</dbReference>
<feature type="region of interest" description="Disordered" evidence="11">
    <location>
        <begin position="176"/>
        <end position="196"/>
    </location>
</feature>
<comment type="similarity">
    <text evidence="2">Belongs to the IRF2BP family.</text>
</comment>
<dbReference type="GO" id="GO:0008270">
    <property type="term" value="F:zinc ion binding"/>
    <property type="evidence" value="ECO:0007669"/>
    <property type="project" value="UniProtKB-KW"/>
</dbReference>
<evidence type="ECO:0000256" key="6">
    <source>
        <dbReference type="ARBA" id="ARBA00022833"/>
    </source>
</evidence>
<evidence type="ECO:0000256" key="11">
    <source>
        <dbReference type="SAM" id="MobiDB-lite"/>
    </source>
</evidence>
<dbReference type="InterPro" id="IPR058682">
    <property type="entry name" value="IRF-2BP1/2-like_M"/>
</dbReference>
<dbReference type="RefSeq" id="XP_028305677.1">
    <property type="nucleotide sequence ID" value="XM_028449876.1"/>
</dbReference>
<evidence type="ECO:0000313" key="16">
    <source>
        <dbReference type="Proteomes" id="UP000694680"/>
    </source>
</evidence>
<dbReference type="InterPro" id="IPR057414">
    <property type="entry name" value="Zf-C3HC4_IRF-2BP1_2"/>
</dbReference>
<feature type="compositionally biased region" description="Basic residues" evidence="11">
    <location>
        <begin position="244"/>
        <end position="254"/>
    </location>
</feature>
<dbReference type="OrthoDB" id="45007at2759"/>
<dbReference type="SUPFAM" id="SSF57850">
    <property type="entry name" value="RING/U-box"/>
    <property type="match status" value="1"/>
</dbReference>
<dbReference type="AlphaFoldDB" id="A0A8C5HPK1"/>
<evidence type="ECO:0000259" key="14">
    <source>
        <dbReference type="Pfam" id="PF25457"/>
    </source>
</evidence>
<evidence type="ECO:0000256" key="1">
    <source>
        <dbReference type="ARBA" id="ARBA00004123"/>
    </source>
</evidence>
<dbReference type="GO" id="GO:0005634">
    <property type="term" value="C:nucleus"/>
    <property type="evidence" value="ECO:0007669"/>
    <property type="project" value="UniProtKB-SubCell"/>
</dbReference>
<keyword evidence="5" id="KW-0863">Zinc-finger</keyword>
<feature type="domain" description="Interferon regulatory factor 2-binding protein 1/2-like C3HC4 zinc finger" evidence="13">
    <location>
        <begin position="403"/>
        <end position="474"/>
    </location>
</feature>
<keyword evidence="3" id="KW-0678">Repressor</keyword>
<evidence type="ECO:0000256" key="10">
    <source>
        <dbReference type="ARBA" id="ARBA00059947"/>
    </source>
</evidence>